<evidence type="ECO:0000256" key="8">
    <source>
        <dbReference type="ARBA" id="ARBA00023136"/>
    </source>
</evidence>
<dbReference type="EMBL" id="SDAM02000107">
    <property type="protein sequence ID" value="KAH6829529.1"/>
    <property type="molecule type" value="Genomic_DNA"/>
</dbReference>
<dbReference type="InterPro" id="IPR047664">
    <property type="entry name" value="SWEET"/>
</dbReference>
<keyword evidence="7 9" id="KW-1133">Transmembrane helix</keyword>
<evidence type="ECO:0000256" key="5">
    <source>
        <dbReference type="ARBA" id="ARBA00022692"/>
    </source>
</evidence>
<evidence type="ECO:0000256" key="7">
    <source>
        <dbReference type="ARBA" id="ARBA00022989"/>
    </source>
</evidence>
<dbReference type="Pfam" id="PF03083">
    <property type="entry name" value="MtN3_slv"/>
    <property type="match status" value="2"/>
</dbReference>
<comment type="similarity">
    <text evidence="2">Belongs to the SWEET sugar transporter family.</text>
</comment>
<comment type="subcellular location">
    <subcellularLocation>
        <location evidence="1">Endomembrane system</location>
        <topology evidence="1">Multi-pass membrane protein</topology>
    </subcellularLocation>
</comment>
<dbReference type="InterPro" id="IPR004316">
    <property type="entry name" value="SWEET_rpt"/>
</dbReference>
<evidence type="ECO:0000313" key="10">
    <source>
        <dbReference type="EMBL" id="KAH6829529.1"/>
    </source>
</evidence>
<dbReference type="GO" id="GO:0051119">
    <property type="term" value="F:sugar transmembrane transporter activity"/>
    <property type="evidence" value="ECO:0007669"/>
    <property type="project" value="InterPro"/>
</dbReference>
<proteinExistence type="inferred from homology"/>
<keyword evidence="8 9" id="KW-0472">Membrane</keyword>
<dbReference type="GO" id="GO:0016020">
    <property type="term" value="C:membrane"/>
    <property type="evidence" value="ECO:0007669"/>
    <property type="project" value="InterPro"/>
</dbReference>
<feature type="transmembrane region" description="Helical" evidence="9">
    <location>
        <begin position="163"/>
        <end position="182"/>
    </location>
</feature>
<keyword evidence="3" id="KW-0813">Transport</keyword>
<evidence type="ECO:0000256" key="4">
    <source>
        <dbReference type="ARBA" id="ARBA00022597"/>
    </source>
</evidence>
<keyword evidence="5 9" id="KW-0812">Transmembrane</keyword>
<evidence type="ECO:0000256" key="2">
    <source>
        <dbReference type="ARBA" id="ARBA00007809"/>
    </source>
</evidence>
<keyword evidence="11" id="KW-1185">Reference proteome</keyword>
<dbReference type="FunFam" id="1.20.1280.290:FF:000001">
    <property type="entry name" value="Bidirectional sugar transporter SWEET"/>
    <property type="match status" value="1"/>
</dbReference>
<accession>A0AAD4J9A3</accession>
<evidence type="ECO:0000313" key="11">
    <source>
        <dbReference type="Proteomes" id="UP001190926"/>
    </source>
</evidence>
<evidence type="ECO:0000256" key="3">
    <source>
        <dbReference type="ARBA" id="ARBA00022448"/>
    </source>
</evidence>
<feature type="transmembrane region" description="Helical" evidence="9">
    <location>
        <begin position="125"/>
        <end position="143"/>
    </location>
</feature>
<dbReference type="PANTHER" id="PTHR10791:SF120">
    <property type="entry name" value="BIDIRECTIONAL SUGAR TRANSPORTER SWEET17"/>
    <property type="match status" value="1"/>
</dbReference>
<evidence type="ECO:0000256" key="6">
    <source>
        <dbReference type="ARBA" id="ARBA00022737"/>
    </source>
</evidence>
<feature type="transmembrane region" description="Helical" evidence="9">
    <location>
        <begin position="40"/>
        <end position="60"/>
    </location>
</feature>
<evidence type="ECO:0000256" key="9">
    <source>
        <dbReference type="SAM" id="Phobius"/>
    </source>
</evidence>
<dbReference type="Gene3D" id="1.20.1280.290">
    <property type="match status" value="2"/>
</dbReference>
<feature type="non-terminal residue" evidence="10">
    <location>
        <position position="189"/>
    </location>
</feature>
<feature type="transmembrane region" description="Helical" evidence="9">
    <location>
        <begin position="66"/>
        <end position="88"/>
    </location>
</feature>
<sequence length="189" mass="20991">MEKELSFLFGVLGNISAFLILLSPIGTFSRIVKNRSTGEFSSFPYICMVLNASLWTYYGIIKPNSLLIATVNGSGIIISTVYLSLFLLFAPPKTRAKTAAVAAVMDVGILAVGIWVSEWELEREASIIFTGFLCACFNILRYASPLSIMRKVVTTQSVEFMPFLLSFCLCINGLMWVIYAILVRDIFLL</sequence>
<gene>
    <name evidence="10" type="ORF">C2S53_012442</name>
</gene>
<dbReference type="Proteomes" id="UP001190926">
    <property type="component" value="Unassembled WGS sequence"/>
</dbReference>
<reference evidence="10 11" key="1">
    <citation type="journal article" date="2021" name="Nat. Commun.">
        <title>Incipient diploidization of the medicinal plant Perilla within 10,000 years.</title>
        <authorList>
            <person name="Zhang Y."/>
            <person name="Shen Q."/>
            <person name="Leng L."/>
            <person name="Zhang D."/>
            <person name="Chen S."/>
            <person name="Shi Y."/>
            <person name="Ning Z."/>
            <person name="Chen S."/>
        </authorList>
    </citation>
    <scope>NUCLEOTIDE SEQUENCE [LARGE SCALE GENOMIC DNA]</scope>
    <source>
        <strain evidence="11">cv. PC099</strain>
    </source>
</reference>
<name>A0AAD4J9A3_PERFH</name>
<comment type="caution">
    <text evidence="10">The sequence shown here is derived from an EMBL/GenBank/DDBJ whole genome shotgun (WGS) entry which is preliminary data.</text>
</comment>
<dbReference type="PANTHER" id="PTHR10791">
    <property type="entry name" value="RAG1-ACTIVATING PROTEIN 1"/>
    <property type="match status" value="1"/>
</dbReference>
<dbReference type="AlphaFoldDB" id="A0AAD4J9A3"/>
<feature type="transmembrane region" description="Helical" evidence="9">
    <location>
        <begin position="6"/>
        <end position="28"/>
    </location>
</feature>
<keyword evidence="6" id="KW-0677">Repeat</keyword>
<keyword evidence="4" id="KW-0762">Sugar transport</keyword>
<feature type="transmembrane region" description="Helical" evidence="9">
    <location>
        <begin position="100"/>
        <end position="119"/>
    </location>
</feature>
<protein>
    <submittedName>
        <fullName evidence="10">Nodulin MtN3 family protein</fullName>
    </submittedName>
</protein>
<evidence type="ECO:0000256" key="1">
    <source>
        <dbReference type="ARBA" id="ARBA00004127"/>
    </source>
</evidence>
<organism evidence="10 11">
    <name type="scientific">Perilla frutescens var. hirtella</name>
    <name type="common">Perilla citriodora</name>
    <name type="synonym">Perilla setoyensis</name>
    <dbReference type="NCBI Taxonomy" id="608512"/>
    <lineage>
        <taxon>Eukaryota</taxon>
        <taxon>Viridiplantae</taxon>
        <taxon>Streptophyta</taxon>
        <taxon>Embryophyta</taxon>
        <taxon>Tracheophyta</taxon>
        <taxon>Spermatophyta</taxon>
        <taxon>Magnoliopsida</taxon>
        <taxon>eudicotyledons</taxon>
        <taxon>Gunneridae</taxon>
        <taxon>Pentapetalae</taxon>
        <taxon>asterids</taxon>
        <taxon>lamiids</taxon>
        <taxon>Lamiales</taxon>
        <taxon>Lamiaceae</taxon>
        <taxon>Nepetoideae</taxon>
        <taxon>Elsholtzieae</taxon>
        <taxon>Perilla</taxon>
    </lineage>
</organism>
<dbReference type="GO" id="GO:0012505">
    <property type="term" value="C:endomembrane system"/>
    <property type="evidence" value="ECO:0007669"/>
    <property type="project" value="UniProtKB-SubCell"/>
</dbReference>